<accession>A0A418XFU8</accession>
<evidence type="ECO:0000313" key="1">
    <source>
        <dbReference type="EMBL" id="RJG11329.1"/>
    </source>
</evidence>
<keyword evidence="2" id="KW-1185">Reference proteome</keyword>
<dbReference type="EMBL" id="QYUP01000150">
    <property type="protein sequence ID" value="RJG11329.1"/>
    <property type="molecule type" value="Genomic_DNA"/>
</dbReference>
<evidence type="ECO:0000313" key="2">
    <source>
        <dbReference type="Proteomes" id="UP000284006"/>
    </source>
</evidence>
<proteinExistence type="predicted"/>
<protein>
    <submittedName>
        <fullName evidence="1">Uncharacterized protein</fullName>
    </submittedName>
</protein>
<name>A0A418XFU8_9BURK</name>
<reference evidence="1 2" key="1">
    <citation type="submission" date="2018-09" db="EMBL/GenBank/DDBJ databases">
        <authorList>
            <person name="Zhu H."/>
        </authorList>
    </citation>
    <scope>NUCLEOTIDE SEQUENCE [LARGE SCALE GENOMIC DNA]</scope>
    <source>
        <strain evidence="1 2">K1S02-61</strain>
    </source>
</reference>
<organism evidence="1 2">
    <name type="scientific">Massilia cavernae</name>
    <dbReference type="NCBI Taxonomy" id="2320864"/>
    <lineage>
        <taxon>Bacteria</taxon>
        <taxon>Pseudomonadati</taxon>
        <taxon>Pseudomonadota</taxon>
        <taxon>Betaproteobacteria</taxon>
        <taxon>Burkholderiales</taxon>
        <taxon>Oxalobacteraceae</taxon>
        <taxon>Telluria group</taxon>
        <taxon>Massilia</taxon>
    </lineage>
</organism>
<dbReference type="Proteomes" id="UP000284006">
    <property type="component" value="Unassembled WGS sequence"/>
</dbReference>
<gene>
    <name evidence="1" type="ORF">D3872_20360</name>
</gene>
<comment type="caution">
    <text evidence="1">The sequence shown here is derived from an EMBL/GenBank/DDBJ whole genome shotgun (WGS) entry which is preliminary data.</text>
</comment>
<dbReference type="AlphaFoldDB" id="A0A418XFU8"/>
<sequence length="524" mass="59557">MMTSTIGFATHGEVLKQLYLAFGVLPRKEARAEDFDEKDKKTLQRQLGRLASEEGNLIEYYQKAVDTLRQLLGQYVPMPGYVEAIGTVLDDLESAYAELIQTEGTYLSRRDSFRYYMSIKAVPVLVLALKRCRLLCGLGDGPGVWHDDTFWYLPTFEAGNKVTMPLAKVMRWAYTASGLSQKQFHCPGKLGDVVSPAQQQNLDNAVNWARGKATPSLPALLANFKESFAAQDAHERPVDPTLQQSVLTALVCARVATFVAKQILDTYDAAYLKDVCAQIQQLTELLEDEVQEFLRQLAPIMLRQTSAAQAVGIWLRACAHHERFVRGKLTQVAATLVGLLQEEPQAPFSPELLAELTNKFGGFAVHANVDRITRQQAFVPPEGFAELLAEGFQLRRKATTRLDEIDAFEQSLVQMGLQEVLCWFVPWLRGIYHYRREQFEAAYPYYETAFDLAKYKAGRFQYDLVNQFVELAAKNRKENAFDKGINWALYIGLEIRWLRDKEPTQENRDFVRAIMERANYAHQL</sequence>